<dbReference type="Proteomes" id="UP001249505">
    <property type="component" value="Unassembled WGS sequence"/>
</dbReference>
<keyword evidence="2" id="KW-1185">Reference proteome</keyword>
<sequence length="91" mass="10418">MSMNKKGCPICGYADITVLDDFSCTTFEICACCGSESGVEFDLHSTPEHLAKIRRKWVKQDNCKWWGNKKLIPPNWNPKEQMELANIKIPQ</sequence>
<dbReference type="RefSeq" id="WP_311898454.1">
    <property type="nucleotide sequence ID" value="NZ_JAUOES010000003.1"/>
</dbReference>
<proteinExistence type="predicted"/>
<evidence type="ECO:0008006" key="3">
    <source>
        <dbReference type="Google" id="ProtNLM"/>
    </source>
</evidence>
<reference evidence="1 2" key="1">
    <citation type="submission" date="2023-07" db="EMBL/GenBank/DDBJ databases">
        <title>Novel Shewanella species isolated from Baltic Sea sediments.</title>
        <authorList>
            <person name="Martin-Rodriguez A.J."/>
        </authorList>
    </citation>
    <scope>NUCLEOTIDE SEQUENCE [LARGE SCALE GENOMIC DNA]</scope>
    <source>
        <strain evidence="1 2">SP2S1-2</strain>
    </source>
</reference>
<evidence type="ECO:0000313" key="1">
    <source>
        <dbReference type="EMBL" id="MDT3279405.1"/>
    </source>
</evidence>
<accession>A0ABU3FVM3</accession>
<organism evidence="1 2">
    <name type="scientific">Shewanella scandinavica</name>
    <dbReference type="NCBI Taxonomy" id="3063538"/>
    <lineage>
        <taxon>Bacteria</taxon>
        <taxon>Pseudomonadati</taxon>
        <taxon>Pseudomonadota</taxon>
        <taxon>Gammaproteobacteria</taxon>
        <taxon>Alteromonadales</taxon>
        <taxon>Shewanellaceae</taxon>
        <taxon>Shewanella</taxon>
    </lineage>
</organism>
<dbReference type="EMBL" id="JAUOES010000003">
    <property type="protein sequence ID" value="MDT3279405.1"/>
    <property type="molecule type" value="Genomic_DNA"/>
</dbReference>
<evidence type="ECO:0000313" key="2">
    <source>
        <dbReference type="Proteomes" id="UP001249505"/>
    </source>
</evidence>
<comment type="caution">
    <text evidence="1">The sequence shown here is derived from an EMBL/GenBank/DDBJ whole genome shotgun (WGS) entry which is preliminary data.</text>
</comment>
<name>A0ABU3FVM3_9GAMM</name>
<gene>
    <name evidence="1" type="ORF">Q4Q50_03725</name>
</gene>
<protein>
    <recommendedName>
        <fullName evidence="3">Cysteine-rich CPCC domain-containing protein</fullName>
    </recommendedName>
</protein>